<accession>A0A8S5QLQ2</accession>
<reference evidence="1" key="1">
    <citation type="journal article" date="2021" name="Proc. Natl. Acad. Sci. U.S.A.">
        <title>A Catalog of Tens of Thousands of Viruses from Human Metagenomes Reveals Hidden Associations with Chronic Diseases.</title>
        <authorList>
            <person name="Tisza M.J."/>
            <person name="Buck C.B."/>
        </authorList>
    </citation>
    <scope>NUCLEOTIDE SEQUENCE</scope>
    <source>
        <strain evidence="1">CtYsL76</strain>
    </source>
</reference>
<evidence type="ECO:0000313" key="1">
    <source>
        <dbReference type="EMBL" id="DAE19922.1"/>
    </source>
</evidence>
<organism evidence="1">
    <name type="scientific">CrAss-like virus sp. ctYsL76</name>
    <dbReference type="NCBI Taxonomy" id="2826826"/>
    <lineage>
        <taxon>Viruses</taxon>
        <taxon>Duplodnaviria</taxon>
        <taxon>Heunggongvirae</taxon>
        <taxon>Uroviricota</taxon>
        <taxon>Caudoviricetes</taxon>
        <taxon>Crassvirales</taxon>
    </lineage>
</organism>
<name>A0A8S5QLQ2_9CAUD</name>
<sequence length="161" mass="18869">MCRIKSLYDNILEKPERLGIVSNLYKQYTATSLTEALMNVYAMDKNKPNKFQSLNSFMVEWEIDVNFVKRIPILAVDGDGSNGSEVIFQFPEHYYDMYDVFVIEETRQQCMVMMQPIRRSDAVHEYVCRVIDNDYNEHINAAAIEGTDTRFVTNHMPELHR</sequence>
<protein>
    <submittedName>
        <fullName evidence="1">Major capsid protein</fullName>
    </submittedName>
</protein>
<dbReference type="EMBL" id="BK015689">
    <property type="protein sequence ID" value="DAE19922.1"/>
    <property type="molecule type" value="Genomic_DNA"/>
</dbReference>
<proteinExistence type="predicted"/>